<dbReference type="GO" id="GO:0008757">
    <property type="term" value="F:S-adenosylmethionine-dependent methyltransferase activity"/>
    <property type="evidence" value="ECO:0007669"/>
    <property type="project" value="InterPro"/>
</dbReference>
<protein>
    <recommendedName>
        <fullName evidence="1">Methyltransferase type 11 domain-containing protein</fullName>
    </recommendedName>
</protein>
<dbReference type="PANTHER" id="PTHR43036">
    <property type="entry name" value="OSJNBB0011N17.9 PROTEIN"/>
    <property type="match status" value="1"/>
</dbReference>
<dbReference type="InterPro" id="IPR017964">
    <property type="entry name" value="DNA-dir_DNA_pol_B_CS"/>
</dbReference>
<dbReference type="EMBL" id="CACVAY010000020">
    <property type="protein sequence ID" value="CAA6804226.1"/>
    <property type="molecule type" value="Genomic_DNA"/>
</dbReference>
<dbReference type="AlphaFoldDB" id="A0A6S6SDE1"/>
<sequence length="395" mass="44942">MSDLYLDNILATLQWQSHDTQHSDITFINHANVTDDTLKRSTSSILAVLAAGETWQQNFAPGTMTPAWNADLVTQLDRWHFKTHPQLASIEPELGRFYPKKIICQGLEFDSNDLRPCHVIAIDTDSITLDCNHPLAKFALHLTLEQQDELAISKKPKDLVKAIIDTGPGLQARNPDAPVEFFKPEAFCRMDENSDTLFYAQPRIVSHLDETARAEIAKLYARFLKPGMKVLDLMSSWQSHLPDTIADLEVTGLGMNAEEVEANPQLTDYHIHDLNAESILPFDQDSFDLVICTASIEYLTQPLNIMEEIRRMLRSGQTFVVTFSERWFPPKAINAWSHLHPYEKLHFVANLFHQTHGFEQINTFSLRGLPRPTDDVYSQKLPFSDPVYAVWGQLS</sequence>
<dbReference type="InterPro" id="IPR013216">
    <property type="entry name" value="Methyltransf_11"/>
</dbReference>
<evidence type="ECO:0000259" key="1">
    <source>
        <dbReference type="Pfam" id="PF08241"/>
    </source>
</evidence>
<dbReference type="InterPro" id="IPR046357">
    <property type="entry name" value="PPIase_dom_sf"/>
</dbReference>
<dbReference type="Gene3D" id="3.40.50.150">
    <property type="entry name" value="Vaccinia Virus protein VP39"/>
    <property type="match status" value="1"/>
</dbReference>
<dbReference type="PANTHER" id="PTHR43036:SF2">
    <property type="entry name" value="OS04G0481300 PROTEIN"/>
    <property type="match status" value="1"/>
</dbReference>
<name>A0A6S6SDE1_9GAMM</name>
<dbReference type="GO" id="GO:0003676">
    <property type="term" value="F:nucleic acid binding"/>
    <property type="evidence" value="ECO:0007669"/>
    <property type="project" value="InterPro"/>
</dbReference>
<dbReference type="PROSITE" id="PS00116">
    <property type="entry name" value="DNA_POLYMERASE_B"/>
    <property type="match status" value="1"/>
</dbReference>
<dbReference type="GO" id="GO:0003755">
    <property type="term" value="F:peptidyl-prolyl cis-trans isomerase activity"/>
    <property type="evidence" value="ECO:0007669"/>
    <property type="project" value="InterPro"/>
</dbReference>
<dbReference type="Pfam" id="PF08241">
    <property type="entry name" value="Methyltransf_11"/>
    <property type="match status" value="1"/>
</dbReference>
<dbReference type="Gene3D" id="3.10.50.40">
    <property type="match status" value="1"/>
</dbReference>
<dbReference type="InterPro" id="IPR029063">
    <property type="entry name" value="SAM-dependent_MTases_sf"/>
</dbReference>
<reference evidence="2" key="1">
    <citation type="submission" date="2020-01" db="EMBL/GenBank/DDBJ databases">
        <authorList>
            <person name="Meier V. D."/>
            <person name="Meier V D."/>
        </authorList>
    </citation>
    <scope>NUCLEOTIDE SEQUENCE</scope>
    <source>
        <strain evidence="2">HLG_WM_MAG_07</strain>
    </source>
</reference>
<organism evidence="2">
    <name type="scientific">uncultured Thiotrichaceae bacterium</name>
    <dbReference type="NCBI Taxonomy" id="298394"/>
    <lineage>
        <taxon>Bacteria</taxon>
        <taxon>Pseudomonadati</taxon>
        <taxon>Pseudomonadota</taxon>
        <taxon>Gammaproteobacteria</taxon>
        <taxon>Thiotrichales</taxon>
        <taxon>Thiotrichaceae</taxon>
        <taxon>environmental samples</taxon>
    </lineage>
</organism>
<dbReference type="GO" id="GO:0000166">
    <property type="term" value="F:nucleotide binding"/>
    <property type="evidence" value="ECO:0007669"/>
    <property type="project" value="InterPro"/>
</dbReference>
<accession>A0A6S6SDE1</accession>
<evidence type="ECO:0000313" key="2">
    <source>
        <dbReference type="EMBL" id="CAA6804226.1"/>
    </source>
</evidence>
<feature type="domain" description="Methyltransferase type 11" evidence="1">
    <location>
        <begin position="249"/>
        <end position="320"/>
    </location>
</feature>
<gene>
    <name evidence="2" type="ORF">HELGO_WM31276</name>
</gene>
<proteinExistence type="predicted"/>
<dbReference type="SUPFAM" id="SSF53335">
    <property type="entry name" value="S-adenosyl-L-methionine-dependent methyltransferases"/>
    <property type="match status" value="1"/>
</dbReference>